<keyword evidence="14" id="KW-1185">Reference proteome</keyword>
<evidence type="ECO:0000313" key="13">
    <source>
        <dbReference type="EMBL" id="KAB0797218.1"/>
    </source>
</evidence>
<proteinExistence type="inferred from homology"/>
<dbReference type="GO" id="GO:0005739">
    <property type="term" value="C:mitochondrion"/>
    <property type="evidence" value="ECO:0007669"/>
    <property type="project" value="TreeGrafter"/>
</dbReference>
<evidence type="ECO:0000256" key="9">
    <source>
        <dbReference type="ARBA" id="ARBA00048504"/>
    </source>
</evidence>
<dbReference type="GO" id="GO:0052689">
    <property type="term" value="F:carboxylic ester hydrolase activity"/>
    <property type="evidence" value="ECO:0007669"/>
    <property type="project" value="TreeGrafter"/>
</dbReference>
<evidence type="ECO:0000256" key="1">
    <source>
        <dbReference type="ARBA" id="ARBA00008645"/>
    </source>
</evidence>
<dbReference type="PANTHER" id="PTHR46118">
    <property type="entry name" value="PROTEIN ABHD11"/>
    <property type="match status" value="1"/>
</dbReference>
<comment type="similarity">
    <text evidence="1">Belongs to the AB hydrolase superfamily.</text>
</comment>
<gene>
    <name evidence="13" type="ORF">PPYR_08212</name>
</gene>
<comment type="catalytic activity">
    <reaction evidence="8">
        <text>1-octadecanoyl-2-(4Z,7Z,10Z,13Z,16Z,19Z-docosahexaenoyl)-sn-glycerol + H2O = 2-(4Z,7Z,10Z,13Z,16Z,19Z-docosahexaenoyl)-glycerol + octadecanoate + H(+)</text>
        <dbReference type="Rhea" id="RHEA:77107"/>
        <dbReference type="ChEBI" id="CHEBI:15377"/>
        <dbReference type="ChEBI" id="CHEBI:15378"/>
        <dbReference type="ChEBI" id="CHEBI:25629"/>
        <dbReference type="ChEBI" id="CHEBI:77129"/>
        <dbReference type="ChEBI" id="CHEBI:186738"/>
    </reaction>
</comment>
<dbReference type="InterPro" id="IPR029058">
    <property type="entry name" value="AB_hydrolase_fold"/>
</dbReference>
<dbReference type="Pfam" id="PF00561">
    <property type="entry name" value="Abhydrolase_1"/>
    <property type="match status" value="1"/>
</dbReference>
<comment type="catalytic activity">
    <reaction evidence="10">
        <text>1-octadecanoyl-2-(9Z-octadecenoyl)-sn-glycerol + H2O = 2-(9Z-octadecenoyl)-glycerol + octadecanoate + H(+)</text>
        <dbReference type="Rhea" id="RHEA:77103"/>
        <dbReference type="ChEBI" id="CHEBI:15377"/>
        <dbReference type="ChEBI" id="CHEBI:15378"/>
        <dbReference type="ChEBI" id="CHEBI:25629"/>
        <dbReference type="ChEBI" id="CHEBI:73990"/>
        <dbReference type="ChEBI" id="CHEBI:75468"/>
    </reaction>
</comment>
<comment type="caution">
    <text evidence="13">The sequence shown here is derived from an EMBL/GenBank/DDBJ whole genome shotgun (WGS) entry which is preliminary data.</text>
</comment>
<feature type="domain" description="AB hydrolase-1" evidence="12">
    <location>
        <begin position="45"/>
        <end position="291"/>
    </location>
</feature>
<name>A0A5N4AJ27_PHOPY</name>
<dbReference type="SUPFAM" id="SSF53474">
    <property type="entry name" value="alpha/beta-Hydrolases"/>
    <property type="match status" value="1"/>
</dbReference>
<dbReference type="EMBL" id="VVIM01000006">
    <property type="protein sequence ID" value="KAB0797218.1"/>
    <property type="molecule type" value="Genomic_DNA"/>
</dbReference>
<dbReference type="AlphaFoldDB" id="A0A5N4AJ27"/>
<evidence type="ECO:0000313" key="14">
    <source>
        <dbReference type="Proteomes" id="UP000327044"/>
    </source>
</evidence>
<sequence length="305" mass="34802">MKLKATSWIIKLWVYNCRHFTTKVEPVNVAYRTFEATQQVSTPPPPVIILHGLCGTKDNWRYLATKLVKRTIPQRKIITTDIRNHGESPHVMEHTYLHLVEDVKHLMKHLHIKKVALMGHSMGGRAAMYFALLNPPLVEKLIVVDVSPVNHPQFHEFDLIGNLLKAMRKVTFPSSDLNKVDVRRSIDRQLAEKGVRGKHLRAFLMTNIIKKPDGTYGWRINLAALVPNFFEHVRKFPNVDGKLFDKPALFIAGGNSDFLPKSDHETVRTRFPKAQFVEVAGAGHWVHSEKPKEMVLTCAAFLNSK</sequence>
<evidence type="ECO:0000256" key="4">
    <source>
        <dbReference type="ARBA" id="ARBA00042703"/>
    </source>
</evidence>
<evidence type="ECO:0000256" key="3">
    <source>
        <dbReference type="ARBA" id="ARBA00026104"/>
    </source>
</evidence>
<organism evidence="13 14">
    <name type="scientific">Photinus pyralis</name>
    <name type="common">Common eastern firefly</name>
    <name type="synonym">Lampyris pyralis</name>
    <dbReference type="NCBI Taxonomy" id="7054"/>
    <lineage>
        <taxon>Eukaryota</taxon>
        <taxon>Metazoa</taxon>
        <taxon>Ecdysozoa</taxon>
        <taxon>Arthropoda</taxon>
        <taxon>Hexapoda</taxon>
        <taxon>Insecta</taxon>
        <taxon>Pterygota</taxon>
        <taxon>Neoptera</taxon>
        <taxon>Endopterygota</taxon>
        <taxon>Coleoptera</taxon>
        <taxon>Polyphaga</taxon>
        <taxon>Elateriformia</taxon>
        <taxon>Elateroidea</taxon>
        <taxon>Lampyridae</taxon>
        <taxon>Lampyrinae</taxon>
        <taxon>Photinus</taxon>
    </lineage>
</organism>
<evidence type="ECO:0000256" key="2">
    <source>
        <dbReference type="ARBA" id="ARBA00022801"/>
    </source>
</evidence>
<dbReference type="OrthoDB" id="8119704at2759"/>
<dbReference type="FunCoup" id="A0A5N4AJ27">
    <property type="interactions" value="1393"/>
</dbReference>
<dbReference type="EC" id="3.1.1.116" evidence="3"/>
<dbReference type="InterPro" id="IPR000073">
    <property type="entry name" value="AB_hydrolase_1"/>
</dbReference>
<dbReference type="Proteomes" id="UP000327044">
    <property type="component" value="Unassembled WGS sequence"/>
</dbReference>
<reference evidence="13 14" key="1">
    <citation type="journal article" date="2018" name="Elife">
        <title>Firefly genomes illuminate parallel origins of bioluminescence in beetles.</title>
        <authorList>
            <person name="Fallon T.R."/>
            <person name="Lower S.E."/>
            <person name="Chang C.H."/>
            <person name="Bessho-Uehara M."/>
            <person name="Martin G.J."/>
            <person name="Bewick A.J."/>
            <person name="Behringer M."/>
            <person name="Debat H.J."/>
            <person name="Wong I."/>
            <person name="Day J.C."/>
            <person name="Suvorov A."/>
            <person name="Silva C.J."/>
            <person name="Stanger-Hall K.F."/>
            <person name="Hall D.W."/>
            <person name="Schmitz R.J."/>
            <person name="Nelson D.R."/>
            <person name="Lewis S.M."/>
            <person name="Shigenobu S."/>
            <person name="Bybee S.M."/>
            <person name="Larracuente A.M."/>
            <person name="Oba Y."/>
            <person name="Weng J.K."/>
        </authorList>
    </citation>
    <scope>NUCLEOTIDE SEQUENCE [LARGE SCALE GENOMIC DNA]</scope>
    <source>
        <strain evidence="13">1611_PpyrPB1</strain>
        <tissue evidence="13">Whole body</tissue>
    </source>
</reference>
<dbReference type="InParanoid" id="A0A5N4AJ27"/>
<keyword evidence="2" id="KW-0378">Hydrolase</keyword>
<evidence type="ECO:0000256" key="8">
    <source>
        <dbReference type="ARBA" id="ARBA00048283"/>
    </source>
</evidence>
<protein>
    <recommendedName>
        <fullName evidence="7">sn-1-specific diacylglycerol lipase ABHD11</fullName>
        <ecNumber evidence="3">3.1.1.116</ecNumber>
    </recommendedName>
    <alternativeName>
        <fullName evidence="4">Alpha/beta hydrolase domain-containing protein 11</fullName>
    </alternativeName>
</protein>
<evidence type="ECO:0000256" key="11">
    <source>
        <dbReference type="ARBA" id="ARBA00048919"/>
    </source>
</evidence>
<evidence type="ECO:0000256" key="10">
    <source>
        <dbReference type="ARBA" id="ARBA00048513"/>
    </source>
</evidence>
<evidence type="ECO:0000256" key="5">
    <source>
        <dbReference type="ARBA" id="ARBA00043667"/>
    </source>
</evidence>
<accession>A0A5N4AJ27</accession>
<evidence type="ECO:0000256" key="6">
    <source>
        <dbReference type="ARBA" id="ARBA00043742"/>
    </source>
</evidence>
<dbReference type="PANTHER" id="PTHR46118:SF4">
    <property type="entry name" value="PROTEIN ABHD11"/>
    <property type="match status" value="1"/>
</dbReference>
<dbReference type="Gene3D" id="3.40.50.1820">
    <property type="entry name" value="alpha/beta hydrolase"/>
    <property type="match status" value="1"/>
</dbReference>
<comment type="catalytic activity">
    <reaction evidence="11">
        <text>1-octadecanoyl-2-(5Z,8Z,11Z,14Z-eicosatetraenoyl)-sn-glycerol + H2O = 2-(5Z,8Z,11Z,14Z-eicosatetraenoyl)-glycerol + octadecanoate + H(+)</text>
        <dbReference type="Rhea" id="RHEA:38507"/>
        <dbReference type="ChEBI" id="CHEBI:15377"/>
        <dbReference type="ChEBI" id="CHEBI:15378"/>
        <dbReference type="ChEBI" id="CHEBI:25629"/>
        <dbReference type="ChEBI" id="CHEBI:52392"/>
        <dbReference type="ChEBI" id="CHEBI:75728"/>
    </reaction>
</comment>
<comment type="catalytic activity">
    <reaction evidence="6">
        <text>a 1,3-diacyl-sn-glycerol + H2O = a 1-acyl-sn-glycerol + a fatty acid + H(+)</text>
        <dbReference type="Rhea" id="RHEA:38503"/>
        <dbReference type="ChEBI" id="CHEBI:15377"/>
        <dbReference type="ChEBI" id="CHEBI:15378"/>
        <dbReference type="ChEBI" id="CHEBI:28868"/>
        <dbReference type="ChEBI" id="CHEBI:64683"/>
        <dbReference type="ChEBI" id="CHEBI:77272"/>
    </reaction>
</comment>
<comment type="catalytic activity">
    <reaction evidence="9">
        <text>1,2-didecanoylglycerol + H2O = decanoylglycerol + decanoate + H(+)</text>
        <dbReference type="Rhea" id="RHEA:48596"/>
        <dbReference type="ChEBI" id="CHEBI:11152"/>
        <dbReference type="ChEBI" id="CHEBI:15377"/>
        <dbReference type="ChEBI" id="CHEBI:15378"/>
        <dbReference type="ChEBI" id="CHEBI:27689"/>
        <dbReference type="ChEBI" id="CHEBI:90605"/>
    </reaction>
</comment>
<comment type="catalytic activity">
    <reaction evidence="5">
        <text>a 1,2-diacyl-sn-glycerol + H2O = a 2-acylglycerol + a fatty acid + H(+)</text>
        <dbReference type="Rhea" id="RHEA:33275"/>
        <dbReference type="ChEBI" id="CHEBI:15377"/>
        <dbReference type="ChEBI" id="CHEBI:15378"/>
        <dbReference type="ChEBI" id="CHEBI:17389"/>
        <dbReference type="ChEBI" id="CHEBI:17815"/>
        <dbReference type="ChEBI" id="CHEBI:28868"/>
        <dbReference type="EC" id="3.1.1.116"/>
    </reaction>
</comment>
<dbReference type="PRINTS" id="PR00111">
    <property type="entry name" value="ABHYDROLASE"/>
</dbReference>
<evidence type="ECO:0000256" key="7">
    <source>
        <dbReference type="ARBA" id="ARBA00044064"/>
    </source>
</evidence>
<evidence type="ECO:0000259" key="12">
    <source>
        <dbReference type="Pfam" id="PF00561"/>
    </source>
</evidence>